<evidence type="ECO:0000313" key="1">
    <source>
        <dbReference type="EMBL" id="VDP38354.1"/>
    </source>
</evidence>
<proteinExistence type="predicted"/>
<evidence type="ECO:0000313" key="2">
    <source>
        <dbReference type="Proteomes" id="UP000269396"/>
    </source>
</evidence>
<reference evidence="1 2" key="1">
    <citation type="submission" date="2018-11" db="EMBL/GenBank/DDBJ databases">
        <authorList>
            <consortium name="Pathogen Informatics"/>
        </authorList>
    </citation>
    <scope>NUCLEOTIDE SEQUENCE [LARGE SCALE GENOMIC DNA]</scope>
    <source>
        <strain>Denwood</strain>
        <strain evidence="2">Zambia</strain>
    </source>
</reference>
<name>A0A183NYR5_9TREM</name>
<dbReference type="AlphaFoldDB" id="A0A183NYR5"/>
<dbReference type="Proteomes" id="UP000269396">
    <property type="component" value="Unassembled WGS sequence"/>
</dbReference>
<protein>
    <submittedName>
        <fullName evidence="1">Uncharacterized protein</fullName>
    </submittedName>
</protein>
<keyword evidence="2" id="KW-1185">Reference proteome</keyword>
<gene>
    <name evidence="1" type="ORF">SMTD_LOCUS7251</name>
</gene>
<dbReference type="EMBL" id="UZAL01028091">
    <property type="protein sequence ID" value="VDP38354.1"/>
    <property type="molecule type" value="Genomic_DNA"/>
</dbReference>
<sequence>MDNLSNFPNMVMKSSVSFVKIVLWIVSMKSESRKDEFISHLNYTRNIESMVLKLPMQECLKGQADLANTRYILLVSLGNINDDKHADVVKGKFNSHPETARISYGSSSNDNIPSHDGCAYRGSSSLMCSENHCLNQCQKSNNKDVKERREFVPRHELGDFGLMENHIAKYRGLPRARSPERCG</sequence>
<organism evidence="1 2">
    <name type="scientific">Schistosoma mattheei</name>
    <dbReference type="NCBI Taxonomy" id="31246"/>
    <lineage>
        <taxon>Eukaryota</taxon>
        <taxon>Metazoa</taxon>
        <taxon>Spiralia</taxon>
        <taxon>Lophotrochozoa</taxon>
        <taxon>Platyhelminthes</taxon>
        <taxon>Trematoda</taxon>
        <taxon>Digenea</taxon>
        <taxon>Strigeidida</taxon>
        <taxon>Schistosomatoidea</taxon>
        <taxon>Schistosomatidae</taxon>
        <taxon>Schistosoma</taxon>
    </lineage>
</organism>
<accession>A0A183NYR5</accession>